<evidence type="ECO:0000313" key="1">
    <source>
        <dbReference type="EMBL" id="GAV06196.1"/>
    </source>
</evidence>
<comment type="caution">
    <text evidence="1">The sequence shown here is derived from an EMBL/GenBank/DDBJ whole genome shotgun (WGS) entry which is preliminary data.</text>
</comment>
<organism evidence="1 2">
    <name type="scientific">Ramazzottius varieornatus</name>
    <name type="common">Water bear</name>
    <name type="synonym">Tardigrade</name>
    <dbReference type="NCBI Taxonomy" id="947166"/>
    <lineage>
        <taxon>Eukaryota</taxon>
        <taxon>Metazoa</taxon>
        <taxon>Ecdysozoa</taxon>
        <taxon>Tardigrada</taxon>
        <taxon>Eutardigrada</taxon>
        <taxon>Parachela</taxon>
        <taxon>Hypsibioidea</taxon>
        <taxon>Ramazzottiidae</taxon>
        <taxon>Ramazzottius</taxon>
    </lineage>
</organism>
<proteinExistence type="predicted"/>
<dbReference type="Proteomes" id="UP000186922">
    <property type="component" value="Unassembled WGS sequence"/>
</dbReference>
<keyword evidence="2" id="KW-1185">Reference proteome</keyword>
<sequence>MTFRIILLSRSTAVHWKEDKFKTPTESRTNPAMLKPNALQMSETRGLMAVHCSVHSTMLALQIPKSLANKNTSTISIKLESHFFASLPASSSV</sequence>
<name>A0A1D1VZ18_RAMVA</name>
<gene>
    <name evidence="1" type="primary">RvY_16222-1</name>
    <name evidence="1" type="synonym">RvY_16222.1</name>
    <name evidence="1" type="ORF">RvY_16222</name>
</gene>
<dbReference type="AlphaFoldDB" id="A0A1D1VZ18"/>
<accession>A0A1D1VZ18</accession>
<protein>
    <submittedName>
        <fullName evidence="1">Uncharacterized protein</fullName>
    </submittedName>
</protein>
<reference evidence="1 2" key="1">
    <citation type="journal article" date="2016" name="Nat. Commun.">
        <title>Extremotolerant tardigrade genome and improved radiotolerance of human cultured cells by tardigrade-unique protein.</title>
        <authorList>
            <person name="Hashimoto T."/>
            <person name="Horikawa D.D."/>
            <person name="Saito Y."/>
            <person name="Kuwahara H."/>
            <person name="Kozuka-Hata H."/>
            <person name="Shin-I T."/>
            <person name="Minakuchi Y."/>
            <person name="Ohishi K."/>
            <person name="Motoyama A."/>
            <person name="Aizu T."/>
            <person name="Enomoto A."/>
            <person name="Kondo K."/>
            <person name="Tanaka S."/>
            <person name="Hara Y."/>
            <person name="Koshikawa S."/>
            <person name="Sagara H."/>
            <person name="Miura T."/>
            <person name="Yokobori S."/>
            <person name="Miyagawa K."/>
            <person name="Suzuki Y."/>
            <person name="Kubo T."/>
            <person name="Oyama M."/>
            <person name="Kohara Y."/>
            <person name="Fujiyama A."/>
            <person name="Arakawa K."/>
            <person name="Katayama T."/>
            <person name="Toyoda A."/>
            <person name="Kunieda T."/>
        </authorList>
    </citation>
    <scope>NUCLEOTIDE SEQUENCE [LARGE SCALE GENOMIC DNA]</scope>
    <source>
        <strain evidence="1 2">YOKOZUNA-1</strain>
    </source>
</reference>
<dbReference type="EMBL" id="BDGG01000013">
    <property type="protein sequence ID" value="GAV06196.1"/>
    <property type="molecule type" value="Genomic_DNA"/>
</dbReference>
<evidence type="ECO:0000313" key="2">
    <source>
        <dbReference type="Proteomes" id="UP000186922"/>
    </source>
</evidence>